<evidence type="ECO:0000259" key="2">
    <source>
        <dbReference type="Pfam" id="PF26130"/>
    </source>
</evidence>
<feature type="compositionally biased region" description="Polar residues" evidence="1">
    <location>
        <begin position="108"/>
        <end position="123"/>
    </location>
</feature>
<reference evidence="3 4" key="1">
    <citation type="submission" date="2019-01" db="EMBL/GenBank/DDBJ databases">
        <title>Sequencing of cultivated peanut Arachis hypogaea provides insights into genome evolution and oil improvement.</title>
        <authorList>
            <person name="Chen X."/>
        </authorList>
    </citation>
    <scope>NUCLEOTIDE SEQUENCE [LARGE SCALE GENOMIC DNA]</scope>
    <source>
        <strain evidence="4">cv. Fuhuasheng</strain>
        <tissue evidence="3">Leaves</tissue>
    </source>
</reference>
<feature type="compositionally biased region" description="Basic and acidic residues" evidence="1">
    <location>
        <begin position="281"/>
        <end position="295"/>
    </location>
</feature>
<comment type="caution">
    <text evidence="3">The sequence shown here is derived from an EMBL/GenBank/DDBJ whole genome shotgun (WGS) entry which is preliminary data.</text>
</comment>
<evidence type="ECO:0000313" key="3">
    <source>
        <dbReference type="EMBL" id="RYQ94511.1"/>
    </source>
</evidence>
<dbReference type="STRING" id="3818.A0A444XXX0"/>
<feature type="compositionally biased region" description="Basic and acidic residues" evidence="1">
    <location>
        <begin position="220"/>
        <end position="232"/>
    </location>
</feature>
<evidence type="ECO:0000256" key="1">
    <source>
        <dbReference type="SAM" id="MobiDB-lite"/>
    </source>
</evidence>
<feature type="region of interest" description="Disordered" evidence="1">
    <location>
        <begin position="378"/>
        <end position="417"/>
    </location>
</feature>
<organism evidence="3 4">
    <name type="scientific">Arachis hypogaea</name>
    <name type="common">Peanut</name>
    <dbReference type="NCBI Taxonomy" id="3818"/>
    <lineage>
        <taxon>Eukaryota</taxon>
        <taxon>Viridiplantae</taxon>
        <taxon>Streptophyta</taxon>
        <taxon>Embryophyta</taxon>
        <taxon>Tracheophyta</taxon>
        <taxon>Spermatophyta</taxon>
        <taxon>Magnoliopsida</taxon>
        <taxon>eudicotyledons</taxon>
        <taxon>Gunneridae</taxon>
        <taxon>Pentapetalae</taxon>
        <taxon>rosids</taxon>
        <taxon>fabids</taxon>
        <taxon>Fabales</taxon>
        <taxon>Fabaceae</taxon>
        <taxon>Papilionoideae</taxon>
        <taxon>50 kb inversion clade</taxon>
        <taxon>dalbergioids sensu lato</taxon>
        <taxon>Dalbergieae</taxon>
        <taxon>Pterocarpus clade</taxon>
        <taxon>Arachis</taxon>
    </lineage>
</organism>
<dbReference type="AlphaFoldDB" id="A0A444XXX0"/>
<gene>
    <name evidence="3" type="ORF">Ahy_B08g089427</name>
</gene>
<proteinExistence type="predicted"/>
<feature type="domain" description="PB1-like" evidence="2">
    <location>
        <begin position="5"/>
        <end position="60"/>
    </location>
</feature>
<accession>A0A444XXX0</accession>
<evidence type="ECO:0000313" key="4">
    <source>
        <dbReference type="Proteomes" id="UP000289738"/>
    </source>
</evidence>
<dbReference type="InterPro" id="IPR058594">
    <property type="entry name" value="PB1-like_dom_pln"/>
</dbReference>
<protein>
    <recommendedName>
        <fullName evidence="2">PB1-like domain-containing protein</fullName>
    </recommendedName>
</protein>
<name>A0A444XXX0_ARAHY</name>
<dbReference type="Pfam" id="PF26130">
    <property type="entry name" value="PB1-like"/>
    <property type="match status" value="1"/>
</dbReference>
<feature type="compositionally biased region" description="Polar residues" evidence="1">
    <location>
        <begin position="182"/>
        <end position="207"/>
    </location>
</feature>
<dbReference type="EMBL" id="SDMP01000018">
    <property type="protein sequence ID" value="RYQ94511.1"/>
    <property type="molecule type" value="Genomic_DNA"/>
</dbReference>
<dbReference type="Proteomes" id="UP000289738">
    <property type="component" value="Chromosome B08"/>
</dbReference>
<feature type="region of interest" description="Disordered" evidence="1">
    <location>
        <begin position="83"/>
        <end position="332"/>
    </location>
</feature>
<feature type="compositionally biased region" description="Polar residues" evidence="1">
    <location>
        <begin position="139"/>
        <end position="164"/>
    </location>
</feature>
<sequence length="477" mass="52884">MEGPSMTFVFHHGGLFKKNVEGDMVYEPDNTEVLMGVEGDTLDVFFVRGYYRELGYIEAGNLDNMEDEVVNVEAESLKQRKSLEAKKCSSQPVKKSTTMVPESKKQTSHPNRTILQPKSQPSKPTIKPISEPNQPKMKPNSQSNKPVHQPKKTISQPKKTTSQPMKHVPQAKKTIYQAKSVPPQSTASSEAANNSQGNKDKQSSSGCRVTRSGRQVKKAPLHEDDTDSHDSYESTEDELYRPPKIVGDNLYSSNSDSDSENSDKVLESDEESPAVYPQFNEKTKFGLLKFEEKTPHPAPVPPPFKANLGRPTKKRRRDKEEQPTGSKTKMKRKYNPIRCMYCSEIRHNKRSCAKKKAMEAKEHARQLQLQLAVVAPAADGADPQVSSVPAEHNPAPADIAPSPTQPPTEQVTARPPKLKIIKRKARLQSSPKPTIAAPVAISAETIKGTSSATVKKLANFMTFVPTPGFKPPRKTDK</sequence>
<feature type="compositionally biased region" description="Polar residues" evidence="1">
    <location>
        <begin position="88"/>
        <end position="100"/>
    </location>
</feature>
<keyword evidence="4" id="KW-1185">Reference proteome</keyword>